<name>A0A840I3Y9_9PROT</name>
<evidence type="ECO:0000256" key="1">
    <source>
        <dbReference type="SAM" id="MobiDB-lite"/>
    </source>
</evidence>
<comment type="caution">
    <text evidence="2">The sequence shown here is derived from an EMBL/GenBank/DDBJ whole genome shotgun (WGS) entry which is preliminary data.</text>
</comment>
<dbReference type="GO" id="GO:0051301">
    <property type="term" value="P:cell division"/>
    <property type="evidence" value="ECO:0007669"/>
    <property type="project" value="UniProtKB-KW"/>
</dbReference>
<keyword evidence="2" id="KW-0131">Cell cycle</keyword>
<keyword evidence="3" id="KW-1185">Reference proteome</keyword>
<keyword evidence="2" id="KW-0132">Cell division</keyword>
<sequence length="182" mass="18977">MRNIVVGVAGALLLGGIALYLGYLLARTTKAEAPPPVAEQSPAAAAGPSASPEEDASPPEAFSERIGEAALPGGAGGRLGPVRPEQRSEGEREGEEETGVPPSPRLFQRNTKLTDKPDGSPYYTQSERFTTEEREKLASNAAPRPAAPVGSPPAPSLFERTGKPGSGRHRTGAGDRDASRIR</sequence>
<organism evidence="2 3">
    <name type="scientific">Parvularcula dongshanensis</name>
    <dbReference type="NCBI Taxonomy" id="1173995"/>
    <lineage>
        <taxon>Bacteria</taxon>
        <taxon>Pseudomonadati</taxon>
        <taxon>Pseudomonadota</taxon>
        <taxon>Alphaproteobacteria</taxon>
        <taxon>Parvularculales</taxon>
        <taxon>Parvularculaceae</taxon>
        <taxon>Parvularcula</taxon>
    </lineage>
</organism>
<feature type="compositionally biased region" description="Basic and acidic residues" evidence="1">
    <location>
        <begin position="172"/>
        <end position="182"/>
    </location>
</feature>
<dbReference type="Proteomes" id="UP000563524">
    <property type="component" value="Unassembled WGS sequence"/>
</dbReference>
<dbReference type="RefSeq" id="WP_183818331.1">
    <property type="nucleotide sequence ID" value="NZ_JACHOB010000004.1"/>
</dbReference>
<proteinExistence type="predicted"/>
<dbReference type="AlphaFoldDB" id="A0A840I3Y9"/>
<reference evidence="2 3" key="1">
    <citation type="submission" date="2020-08" db="EMBL/GenBank/DDBJ databases">
        <title>Genomic Encyclopedia of Type Strains, Phase IV (KMG-IV): sequencing the most valuable type-strain genomes for metagenomic binning, comparative biology and taxonomic classification.</title>
        <authorList>
            <person name="Goeker M."/>
        </authorList>
    </citation>
    <scope>NUCLEOTIDE SEQUENCE [LARGE SCALE GENOMIC DNA]</scope>
    <source>
        <strain evidence="2 3">DSM 102850</strain>
    </source>
</reference>
<feature type="region of interest" description="Disordered" evidence="1">
    <location>
        <begin position="31"/>
        <end position="182"/>
    </location>
</feature>
<feature type="compositionally biased region" description="Low complexity" evidence="1">
    <location>
        <begin position="38"/>
        <end position="51"/>
    </location>
</feature>
<evidence type="ECO:0000313" key="2">
    <source>
        <dbReference type="EMBL" id="MBB4659589.1"/>
    </source>
</evidence>
<dbReference type="EMBL" id="JACHOB010000004">
    <property type="protein sequence ID" value="MBB4659589.1"/>
    <property type="molecule type" value="Genomic_DNA"/>
</dbReference>
<gene>
    <name evidence="2" type="ORF">GGQ59_002126</name>
</gene>
<protein>
    <submittedName>
        <fullName evidence="2">Cell division protein FtsN</fullName>
    </submittedName>
</protein>
<evidence type="ECO:0000313" key="3">
    <source>
        <dbReference type="Proteomes" id="UP000563524"/>
    </source>
</evidence>
<accession>A0A840I3Y9</accession>